<protein>
    <submittedName>
        <fullName evidence="1">Uncharacterized protein</fullName>
    </submittedName>
</protein>
<proteinExistence type="predicted"/>
<sequence>MGGCVDTVNAGQCHTGYDPQRHSYIGWFI</sequence>
<name>A0A0E9SW26_ANGAN</name>
<accession>A0A0E9SW26</accession>
<dbReference type="EMBL" id="GBXM01063130">
    <property type="protein sequence ID" value="JAH45447.1"/>
    <property type="molecule type" value="Transcribed_RNA"/>
</dbReference>
<reference evidence="1" key="1">
    <citation type="submission" date="2014-11" db="EMBL/GenBank/DDBJ databases">
        <authorList>
            <person name="Amaro Gonzalez C."/>
        </authorList>
    </citation>
    <scope>NUCLEOTIDE SEQUENCE</scope>
</reference>
<reference evidence="1" key="2">
    <citation type="journal article" date="2015" name="Fish Shellfish Immunol.">
        <title>Early steps in the European eel (Anguilla anguilla)-Vibrio vulnificus interaction in the gills: Role of the RtxA13 toxin.</title>
        <authorList>
            <person name="Callol A."/>
            <person name="Pajuelo D."/>
            <person name="Ebbesson L."/>
            <person name="Teles M."/>
            <person name="MacKenzie S."/>
            <person name="Amaro C."/>
        </authorList>
    </citation>
    <scope>NUCLEOTIDE SEQUENCE</scope>
</reference>
<evidence type="ECO:0000313" key="1">
    <source>
        <dbReference type="EMBL" id="JAH45447.1"/>
    </source>
</evidence>
<organism evidence="1">
    <name type="scientific">Anguilla anguilla</name>
    <name type="common">European freshwater eel</name>
    <name type="synonym">Muraena anguilla</name>
    <dbReference type="NCBI Taxonomy" id="7936"/>
    <lineage>
        <taxon>Eukaryota</taxon>
        <taxon>Metazoa</taxon>
        <taxon>Chordata</taxon>
        <taxon>Craniata</taxon>
        <taxon>Vertebrata</taxon>
        <taxon>Euteleostomi</taxon>
        <taxon>Actinopterygii</taxon>
        <taxon>Neopterygii</taxon>
        <taxon>Teleostei</taxon>
        <taxon>Anguilliformes</taxon>
        <taxon>Anguillidae</taxon>
        <taxon>Anguilla</taxon>
    </lineage>
</organism>
<dbReference type="AlphaFoldDB" id="A0A0E9SW26"/>